<dbReference type="STRING" id="123214.PERMA_0009"/>
<name>C0QSZ2_PERMH</name>
<proteinExistence type="predicted"/>
<sequence>MRLIPSLIFSILMIITISKASQIEVIDMKFARDVVNREPVDVSDRFPPDIGRVYCWTKIKADTVPTKIYHVWYYNEKEMAKVELEIRYPVFRTWSYKTILPQWTGEWKVVVQDEEGNNIYEKTFEIKQ</sequence>
<evidence type="ECO:0000313" key="2">
    <source>
        <dbReference type="EMBL" id="ACO04363.1"/>
    </source>
</evidence>
<dbReference type="HOGENOM" id="CLU_141686_0_0_0"/>
<dbReference type="Proteomes" id="UP000001366">
    <property type="component" value="Chromosome"/>
</dbReference>
<gene>
    <name evidence="2" type="ordered locus">PERMA_0009</name>
</gene>
<dbReference type="InterPro" id="IPR022606">
    <property type="entry name" value="DUF2914"/>
</dbReference>
<dbReference type="AlphaFoldDB" id="C0QSZ2"/>
<dbReference type="RefSeq" id="WP_012676601.1">
    <property type="nucleotide sequence ID" value="NC_012440.1"/>
</dbReference>
<reference evidence="2 3" key="1">
    <citation type="journal article" date="2009" name="J. Bacteriol.">
        <title>Complete and draft genome sequences of six members of the Aquificales.</title>
        <authorList>
            <person name="Reysenbach A.L."/>
            <person name="Hamamura N."/>
            <person name="Podar M."/>
            <person name="Griffiths E."/>
            <person name="Ferreira S."/>
            <person name="Hochstein R."/>
            <person name="Heidelberg J."/>
            <person name="Johnson J."/>
            <person name="Mead D."/>
            <person name="Pohorille A."/>
            <person name="Sarmiento M."/>
            <person name="Schweighofer K."/>
            <person name="Seshadri R."/>
            <person name="Voytek M.A."/>
        </authorList>
    </citation>
    <scope>NUCLEOTIDE SEQUENCE [LARGE SCALE GENOMIC DNA]</scope>
    <source>
        <strain evidence="3">DSM 14350 / EX-H1</strain>
    </source>
</reference>
<accession>C0QSZ2</accession>
<evidence type="ECO:0000259" key="1">
    <source>
        <dbReference type="Pfam" id="PF11141"/>
    </source>
</evidence>
<dbReference type="OrthoDB" id="13952at2"/>
<protein>
    <recommendedName>
        <fullName evidence="1">DUF2914 domain-containing protein</fullName>
    </recommendedName>
</protein>
<feature type="domain" description="DUF2914" evidence="1">
    <location>
        <begin position="66"/>
        <end position="126"/>
    </location>
</feature>
<evidence type="ECO:0000313" key="3">
    <source>
        <dbReference type="Proteomes" id="UP000001366"/>
    </source>
</evidence>
<dbReference type="EMBL" id="CP001230">
    <property type="protein sequence ID" value="ACO04363.1"/>
    <property type="molecule type" value="Genomic_DNA"/>
</dbReference>
<dbReference type="KEGG" id="pmx:PERMA_0009"/>
<organism evidence="2 3">
    <name type="scientific">Persephonella marina (strain DSM 14350 / EX-H1)</name>
    <dbReference type="NCBI Taxonomy" id="123214"/>
    <lineage>
        <taxon>Bacteria</taxon>
        <taxon>Pseudomonadati</taxon>
        <taxon>Aquificota</taxon>
        <taxon>Aquificia</taxon>
        <taxon>Aquificales</taxon>
        <taxon>Hydrogenothermaceae</taxon>
        <taxon>Persephonella</taxon>
    </lineage>
</organism>
<dbReference type="Pfam" id="PF11141">
    <property type="entry name" value="DUF2914"/>
    <property type="match status" value="1"/>
</dbReference>
<keyword evidence="3" id="KW-1185">Reference proteome</keyword>
<dbReference type="PaxDb" id="123214-PERMA_0009"/>